<keyword evidence="3" id="KW-1185">Reference proteome</keyword>
<accession>A0AAD6UUJ8</accession>
<protein>
    <submittedName>
        <fullName evidence="2">Uncharacterized protein</fullName>
    </submittedName>
</protein>
<evidence type="ECO:0000313" key="3">
    <source>
        <dbReference type="Proteomes" id="UP001219525"/>
    </source>
</evidence>
<sequence>MFTGIQFGYRKESRVADAPRRQGADGGVRSAVHGEWQASRAPALAYAWRRAQRWRGGCDGGRGCGGRGRGGGRGGDSAGVAGVTAGAGAAGVAAGAGAAGVAAGAWTRALVRREWERAAGTGGHTRGERDGGGRGNGGGTAGVARERWRGSGRGGRSGERERLILQEWRRRGGRSRERGRERWRGAGRSWCGGWCARGQWCAGCGRLALAGVTAGPGSWHYVAAAVRVSAGGWCSGNGGGPEHRRRRLRGGGRGAGAEGVTAGAGAAAVAAGARRLWRLVRRKWRRAWAWVLAPTLAWWAWRRVRRACGRAGGVGWHRRAWRWRACAGGWRIRMAGVTVASMAGMAEMHVENDGVVPRYHPSTERLWIGGSALLKTCTGDGVNDGIEYRRTAATRAGFKRRGDESS</sequence>
<dbReference type="EMBL" id="JARJCW010000146">
    <property type="protein sequence ID" value="KAJ7190613.1"/>
    <property type="molecule type" value="Genomic_DNA"/>
</dbReference>
<evidence type="ECO:0000256" key="1">
    <source>
        <dbReference type="SAM" id="MobiDB-lite"/>
    </source>
</evidence>
<organism evidence="2 3">
    <name type="scientific">Mycena pura</name>
    <dbReference type="NCBI Taxonomy" id="153505"/>
    <lineage>
        <taxon>Eukaryota</taxon>
        <taxon>Fungi</taxon>
        <taxon>Dikarya</taxon>
        <taxon>Basidiomycota</taxon>
        <taxon>Agaricomycotina</taxon>
        <taxon>Agaricomycetes</taxon>
        <taxon>Agaricomycetidae</taxon>
        <taxon>Agaricales</taxon>
        <taxon>Marasmiineae</taxon>
        <taxon>Mycenaceae</taxon>
        <taxon>Mycena</taxon>
    </lineage>
</organism>
<comment type="caution">
    <text evidence="2">The sequence shown here is derived from an EMBL/GenBank/DDBJ whole genome shotgun (WGS) entry which is preliminary data.</text>
</comment>
<evidence type="ECO:0000313" key="2">
    <source>
        <dbReference type="EMBL" id="KAJ7190613.1"/>
    </source>
</evidence>
<dbReference type="Proteomes" id="UP001219525">
    <property type="component" value="Unassembled WGS sequence"/>
</dbReference>
<reference evidence="2" key="1">
    <citation type="submission" date="2023-03" db="EMBL/GenBank/DDBJ databases">
        <title>Massive genome expansion in bonnet fungi (Mycena s.s.) driven by repeated elements and novel gene families across ecological guilds.</title>
        <authorList>
            <consortium name="Lawrence Berkeley National Laboratory"/>
            <person name="Harder C.B."/>
            <person name="Miyauchi S."/>
            <person name="Viragh M."/>
            <person name="Kuo A."/>
            <person name="Thoen E."/>
            <person name="Andreopoulos B."/>
            <person name="Lu D."/>
            <person name="Skrede I."/>
            <person name="Drula E."/>
            <person name="Henrissat B."/>
            <person name="Morin E."/>
            <person name="Kohler A."/>
            <person name="Barry K."/>
            <person name="LaButti K."/>
            <person name="Morin E."/>
            <person name="Salamov A."/>
            <person name="Lipzen A."/>
            <person name="Mereny Z."/>
            <person name="Hegedus B."/>
            <person name="Baldrian P."/>
            <person name="Stursova M."/>
            <person name="Weitz H."/>
            <person name="Taylor A."/>
            <person name="Grigoriev I.V."/>
            <person name="Nagy L.G."/>
            <person name="Martin F."/>
            <person name="Kauserud H."/>
        </authorList>
    </citation>
    <scope>NUCLEOTIDE SEQUENCE</scope>
    <source>
        <strain evidence="2">9144</strain>
    </source>
</reference>
<dbReference type="AlphaFoldDB" id="A0AAD6UUJ8"/>
<proteinExistence type="predicted"/>
<name>A0AAD6UUJ8_9AGAR</name>
<feature type="region of interest" description="Disordered" evidence="1">
    <location>
        <begin position="117"/>
        <end position="159"/>
    </location>
</feature>
<gene>
    <name evidence="2" type="ORF">GGX14DRAFT_407860</name>
</gene>